<evidence type="ECO:0000256" key="3">
    <source>
        <dbReference type="ARBA" id="ARBA00022737"/>
    </source>
</evidence>
<evidence type="ECO:0000256" key="2">
    <source>
        <dbReference type="ARBA" id="ARBA00022692"/>
    </source>
</evidence>
<feature type="transmembrane region" description="Helical" evidence="7">
    <location>
        <begin position="3130"/>
        <end position="3147"/>
    </location>
</feature>
<comment type="caution">
    <text evidence="11">The sequence shown here is derived from an EMBL/GenBank/DDBJ whole genome shotgun (WGS) entry which is preliminary data.</text>
</comment>
<dbReference type="Proteomes" id="UP001165060">
    <property type="component" value="Unassembled WGS sequence"/>
</dbReference>
<evidence type="ECO:0000259" key="9">
    <source>
        <dbReference type="Pfam" id="PF02815"/>
    </source>
</evidence>
<feature type="region of interest" description="Disordered" evidence="6">
    <location>
        <begin position="244"/>
        <end position="270"/>
    </location>
</feature>
<evidence type="ECO:0000313" key="11">
    <source>
        <dbReference type="EMBL" id="GMI30313.1"/>
    </source>
</evidence>
<dbReference type="InterPro" id="IPR036300">
    <property type="entry name" value="MIR_dom_sf"/>
</dbReference>
<protein>
    <recommendedName>
        <fullName evidence="13">Peroxin/Ferlin domain-containing protein</fullName>
    </recommendedName>
</protein>
<evidence type="ECO:0000256" key="1">
    <source>
        <dbReference type="ARBA" id="ARBA00004141"/>
    </source>
</evidence>
<dbReference type="InterPro" id="IPR015925">
    <property type="entry name" value="Ryanodine_IP3_receptor"/>
</dbReference>
<feature type="compositionally biased region" description="Acidic residues" evidence="6">
    <location>
        <begin position="2111"/>
        <end position="2121"/>
    </location>
</feature>
<dbReference type="InterPro" id="IPR013662">
    <property type="entry name" value="RIH_assoc-dom"/>
</dbReference>
<dbReference type="Pfam" id="PF00520">
    <property type="entry name" value="Ion_trans"/>
    <property type="match status" value="1"/>
</dbReference>
<dbReference type="Pfam" id="PF08454">
    <property type="entry name" value="RIH_assoc"/>
    <property type="match status" value="1"/>
</dbReference>
<feature type="transmembrane region" description="Helical" evidence="7">
    <location>
        <begin position="2995"/>
        <end position="3018"/>
    </location>
</feature>
<feature type="region of interest" description="Disordered" evidence="6">
    <location>
        <begin position="1466"/>
        <end position="1493"/>
    </location>
</feature>
<feature type="domain" description="RyR/IP3R Homology associated" evidence="10">
    <location>
        <begin position="2509"/>
        <end position="2595"/>
    </location>
</feature>
<keyword evidence="4 7" id="KW-1133">Transmembrane helix</keyword>
<feature type="compositionally biased region" description="Low complexity" evidence="6">
    <location>
        <begin position="1716"/>
        <end position="1730"/>
    </location>
</feature>
<dbReference type="InterPro" id="IPR005821">
    <property type="entry name" value="Ion_trans_dom"/>
</dbReference>
<dbReference type="Gene3D" id="2.80.10.50">
    <property type="match status" value="1"/>
</dbReference>
<feature type="transmembrane region" description="Helical" evidence="7">
    <location>
        <begin position="3182"/>
        <end position="3204"/>
    </location>
</feature>
<evidence type="ECO:0000256" key="5">
    <source>
        <dbReference type="ARBA" id="ARBA00023136"/>
    </source>
</evidence>
<feature type="region of interest" description="Disordered" evidence="6">
    <location>
        <begin position="2773"/>
        <end position="2792"/>
    </location>
</feature>
<dbReference type="InterPro" id="IPR016093">
    <property type="entry name" value="MIR_motif"/>
</dbReference>
<feature type="non-terminal residue" evidence="11">
    <location>
        <position position="1"/>
    </location>
</feature>
<evidence type="ECO:0000259" key="10">
    <source>
        <dbReference type="Pfam" id="PF08454"/>
    </source>
</evidence>
<evidence type="ECO:0000256" key="6">
    <source>
        <dbReference type="SAM" id="MobiDB-lite"/>
    </source>
</evidence>
<gene>
    <name evidence="11" type="ORF">TeGR_g1844</name>
</gene>
<keyword evidence="12" id="KW-1185">Reference proteome</keyword>
<name>A0ABQ6MQV0_9STRA</name>
<dbReference type="EMBL" id="BRYB01000455">
    <property type="protein sequence ID" value="GMI30313.1"/>
    <property type="molecule type" value="Genomic_DNA"/>
</dbReference>
<feature type="transmembrane region" description="Helical" evidence="7">
    <location>
        <begin position="3268"/>
        <end position="3291"/>
    </location>
</feature>
<proteinExistence type="predicted"/>
<keyword evidence="3" id="KW-0677">Repeat</keyword>
<feature type="compositionally biased region" description="Polar residues" evidence="6">
    <location>
        <begin position="896"/>
        <end position="922"/>
    </location>
</feature>
<feature type="transmembrane region" description="Helical" evidence="7">
    <location>
        <begin position="2956"/>
        <end position="2975"/>
    </location>
</feature>
<dbReference type="SUPFAM" id="SSF82109">
    <property type="entry name" value="MIR domain"/>
    <property type="match status" value="1"/>
</dbReference>
<evidence type="ECO:0008006" key="13">
    <source>
        <dbReference type="Google" id="ProtNLM"/>
    </source>
</evidence>
<dbReference type="Pfam" id="PF02815">
    <property type="entry name" value="MIR"/>
    <property type="match status" value="1"/>
</dbReference>
<feature type="region of interest" description="Disordered" evidence="6">
    <location>
        <begin position="1393"/>
        <end position="1414"/>
    </location>
</feature>
<feature type="region of interest" description="Disordered" evidence="6">
    <location>
        <begin position="2174"/>
        <end position="2195"/>
    </location>
</feature>
<feature type="domain" description="Ion transport" evidence="8">
    <location>
        <begin position="3089"/>
        <end position="3301"/>
    </location>
</feature>
<feature type="compositionally biased region" description="Basic and acidic residues" evidence="6">
    <location>
        <begin position="1466"/>
        <end position="1480"/>
    </location>
</feature>
<feature type="region of interest" description="Disordered" evidence="6">
    <location>
        <begin position="1715"/>
        <end position="1738"/>
    </location>
</feature>
<organism evidence="11 12">
    <name type="scientific">Tetraparma gracilis</name>
    <dbReference type="NCBI Taxonomy" id="2962635"/>
    <lineage>
        <taxon>Eukaryota</taxon>
        <taxon>Sar</taxon>
        <taxon>Stramenopiles</taxon>
        <taxon>Ochrophyta</taxon>
        <taxon>Bolidophyceae</taxon>
        <taxon>Parmales</taxon>
        <taxon>Triparmaceae</taxon>
        <taxon>Tetraparma</taxon>
    </lineage>
</organism>
<keyword evidence="5 7" id="KW-0472">Membrane</keyword>
<keyword evidence="2 7" id="KW-0812">Transmembrane</keyword>
<feature type="region of interest" description="Disordered" evidence="6">
    <location>
        <begin position="1666"/>
        <end position="1687"/>
    </location>
</feature>
<feature type="domain" description="MIR" evidence="9">
    <location>
        <begin position="60"/>
        <end position="128"/>
    </location>
</feature>
<evidence type="ECO:0000256" key="7">
    <source>
        <dbReference type="SAM" id="Phobius"/>
    </source>
</evidence>
<dbReference type="PANTHER" id="PTHR13715:SF99">
    <property type="entry name" value="INOSITOL 1,4,5-TRISPHOSPHATE RECEPTOR-LIKE PROTEIN A"/>
    <property type="match status" value="1"/>
</dbReference>
<feature type="compositionally biased region" description="Polar residues" evidence="6">
    <location>
        <begin position="1482"/>
        <end position="1493"/>
    </location>
</feature>
<feature type="transmembrane region" description="Helical" evidence="7">
    <location>
        <begin position="3154"/>
        <end position="3176"/>
    </location>
</feature>
<feature type="compositionally biased region" description="Low complexity" evidence="6">
    <location>
        <begin position="1151"/>
        <end position="1165"/>
    </location>
</feature>
<feature type="transmembrane region" description="Helical" evidence="7">
    <location>
        <begin position="3087"/>
        <end position="3110"/>
    </location>
</feature>
<reference evidence="11 12" key="1">
    <citation type="journal article" date="2023" name="Commun. Biol.">
        <title>Genome analysis of Parmales, the sister group of diatoms, reveals the evolutionary specialization of diatoms from phago-mixotrophs to photoautotrophs.</title>
        <authorList>
            <person name="Ban H."/>
            <person name="Sato S."/>
            <person name="Yoshikawa S."/>
            <person name="Yamada K."/>
            <person name="Nakamura Y."/>
            <person name="Ichinomiya M."/>
            <person name="Sato N."/>
            <person name="Blanc-Mathieu R."/>
            <person name="Endo H."/>
            <person name="Kuwata A."/>
            <person name="Ogata H."/>
        </authorList>
    </citation>
    <scope>NUCLEOTIDE SEQUENCE [LARGE SCALE GENOMIC DNA]</scope>
</reference>
<accession>A0ABQ6MQV0</accession>
<feature type="region of interest" description="Disordered" evidence="6">
    <location>
        <begin position="2111"/>
        <end position="2133"/>
    </location>
</feature>
<dbReference type="Gene3D" id="1.10.287.70">
    <property type="match status" value="1"/>
</dbReference>
<sequence length="3403" mass="377479">GETVLSIRRYAQWNLPSTYLSYGDCIRIANPEINSYLWAHTSTVNGESKKPFFRRVSQSSHDHLESVEYERMVSMISSGAKSVFVIERLNKLAGGAVRWGDTIRFRHLVSGKYLMVSPHSKKKQVDRKRGILRNAMKRRRDRRKGTESALPSVDENPSSSSSSSSSPDESNLNTFELKLTDFSEADLNANGKPSDVTYEDLFLATLFDLSPVSGQSHGPAKSANLVLSSNCFATLSHSFIAATDSDADSSDDDARAAPPGSSSSTKERCYLHASSTQREVETKKFKDLFSANEERGECWNYDKGEHGNTEEHPRPTGDVEACFSSGFFEKDAVKLETVHWEEVQAIYFALKCKTIADTYMRRVYKFANRTREGKEFGFSRRYTAPILRMLASLRKFANGEPMFPNEIRSEDDDVTFSMKDLEKNFRKKRAACVIQGTKLIDVLFAMLAAPRHAGLLKEHVSKEVHLAEVHGIVGMTIHEVTSTKLSQVYCALKAFRQGSKAGFGFLAELVKQMDWGMGASAILDSIVTNNKVLVRELVDQRLIEFFIFSLRRQGPSRPTLDFITSINLCTTENNTLESVVSCQEALCRLLFPTSNQVSHERVFNRRQVLLETTLAVDKSVAASPPDSPHRNRRLTEAPSKTRGCEIMVSWEGDDDYTPNAAPSSASKHTLFYSAKKLGMKYITVDDPDSKWQLNPVSWDKYNALFFSSTNASGRISPNGTTNYPIRQWVKLADFVWTLDPIAHHGAHTWAKIKAKLDSNANAKERFVRAQRLAQYYLGTLYLFTNMCKNRSNRVIGHLEEQFSYETLLCGVADSQLPDSTRSALADLLLVTYVDRYPHESIILPSVVRNYDLLSCDTANANALSNIDEMLPAFHGFHHPPNATDPASEPEIEFGESLSSTSSQAKRHSLSATEMTSMGSPNSIMRDEAKDKFETLHAVIIKILAEGFMADQQDPAKDRVEAKWIADRVAFTFSALAIAKRLLFSGFFFKTKLVKELVGAIVPFMKVELTQDASSASSSSPSSSAISAPVSGLFGNTKIGQAMEKKLGENATKVGSAAAGLFNNLKSKRNVAGGEGVEMGEVNRRDRKRLGSGAEQGSLLLEEKAACLRNDYRLGASDAVDEIKNKLGLDLFNFLSYQDSQEASMHPPVSETSTSNPLPASATSSSTPSFLLKEDQIIERQRHKLGKWNAQNMVSVTARYELPHHLEPMRTDIVLKANQAREAWDPEKKAVHPHRTIKGLTPLLCSKSNPEADALPSPPSLWEYVPDTYGTWLLADSVDGVKMKDKNGWVYGFNWPSHLTNPNTHESGLTAFPREEWRDQSSPTSFVRTRRWVRTRRRCTAVELAIHFVYKLDQVTIGKAFRDSQQSSATGLVDLAEAAKTMEAKVEKLAKQEASEANKKKKGAGRSYYDNSSTTTSLQNEIDRAKADSAKCRILCCDMFTYIAGMGVEVRMTAAASKMKHALEHHEQLYDDGTTSKRDTDVEPQSGNRSSTVFDAATSSKKKINLSSCSSNKAKEAIVNAMLTKNKWEKNKQPVRLTLTGAHLFDSLFSRSANSDGDTSISNFDLGDNLDTATANSLLTVLVRENDSNLVEKILCTLFLHHSRKSLVVHRLSEMHLLMDHKSIELHSTILKNLAVLKNNIESFSSWGQSQTQGGDRRSIYEDDEHYETQDSFQGGADNEEEVTTAQETKEETIRIIKLLTAACYKKKGLRNELIAGSLSSPESPGESSSEPPKPHSGRQTMMRKLEVHMLLMEVLELKPAQGQNDSRTFQEQTLKELQSAVSDFFTAFMLEHPSNKLAVMEGGGLKSIMALVAKGCGVSRVLESVFKDNASLVRDVPLKLVADFAGCIQEHGVHLYNLFFYMDFFKNVLVVKGLPMRRNQVMVLNVFTDSSFSNLLLTYCDGGVGSGTPMATNTRGRADSVTADASDRMEHLAKERKQLLYEFANRDKVLSKGDRVGFVGSPTSAGTKPPGMAFEHLCLGDIVSKQLSKSMCWCEKQIYWHARVIELLALCCTGNSDSTELTARRTIPFASVHNVVCDDEYYLHATFLWVAFVKFAQHVYFDTDETSSLSKEGRIDDMNMAWEVVCNIGEAMKHFADELLAGIQSLESQAFDEDDEEELEGEGAGGGRASTAGHNTGEILARQRVLVEAIFEGGLNAIEAFYSVGSVFGWGKGGAGGGAERDDDGGEHEEKVDSRARELKRQYSWAVQSSSHVNEQLVDEFKDLVHLVLKFGRVGRGAERGGVGAEGMMGAGKKGGLKKKRKATNNLKDKTFDSTPVFDELIRKFVEHVRRLVAGLVSGQGKYNMSSGEKDGGLFTNCLLGFKSSAPLVLRLLSCCIENAALMWEDESDESFILTKDELELLKEKKRLAMQRVMVRCGAAELVVDLVAGLTDDAEGAKGAGGGGEGGNDTTIGESANTEYVKREALKFAILLLDGGNLAVQNKIFEYLSTSSSAASKFFLGINGRIKKAIRCSVSIRRFLEYASQGKGVGSGEEDGIEDLLLVKSDLNLDLIFRMLQLLAEGHNLQMQQLLQDQSVLGLTKSQGLLTAAASLLTHSAFDKDSVRRMGVDDLNDLAQLFEFLTEACQGPCPQNQQVRVALKKLSLAAAKTLNAMLEGREENENCPVHDYMLQKLNPPLLVDRIWKAHLAFKFHSRKVKYERKRSERKETYTYITMPGIQAFAVFTSVLDSFTAKHEFNRTLKFHKEMVEVDFGVGIEIITLLIRLSHIDSKFEPTVNFGTLINKGNKQTLGSVTKDSLNRVGRVVEFASAGLIGGSKREDDSDDDDGEGGGGGGKGLGSLVVGGMEAGAGVVVEVGTAVGSGIKKRAGSIRGIEGLKGEGEGEGEILGGGKKKEKTSATLKELMMKKKALTFFQKKLRSIEVVWGAGGLSTVYFPMPNEGAHMNDEIYDGLSEKLDFSSDDRVKEMVKAVPELYDVLKWHETLAKLRLPSKQSTNKLNELTFFVSVAINFLMIIGLEYEEGATFPIYRSSRIATYVWYLGVVSVVLAGFKVLHVTFFWLPIMYKTMDRERVKAKLFNTVTLAEKSNALTTAVQKPLLIAGVTYLIIKVCEVNYGAGQLDRDSSGTAKYFLWMLYAYNVWSFLSAINSVSIATAYSTKLFFWFSLLHKGLTVIRFYLVMLGCAIIGLLFKEYPLAYSIQLFTIIPMSPILMNVTRAVTIPGTQLGMSAVLGLIIIYTFSLIAFYFFKDSMQQPDDEDGNPGDNECETMMRCLKSFVRNGVMYGGGIGDFINGDLENAPDVTDDTAYMKRLVFDLIFFVVVIVLLLNIIFGIIIDTFGSLREKQNEMNIVKMNRCFICGLNRDAFEDMKQQGGKGFTHHWKVEHNLYDYMFFMIYLQNKNSTEFNGAESYVNSCIEKEDTVWIPDGVAISIPRVDVAAEREKKLEE</sequence>
<feature type="region of interest" description="Disordered" evidence="6">
    <location>
        <begin position="119"/>
        <end position="171"/>
    </location>
</feature>
<feature type="compositionally biased region" description="Low complexity" evidence="6">
    <location>
        <begin position="154"/>
        <end position="171"/>
    </location>
</feature>
<evidence type="ECO:0000256" key="4">
    <source>
        <dbReference type="ARBA" id="ARBA00022989"/>
    </source>
</evidence>
<feature type="region of interest" description="Disordered" evidence="6">
    <location>
        <begin position="1142"/>
        <end position="1165"/>
    </location>
</feature>
<evidence type="ECO:0000259" key="8">
    <source>
        <dbReference type="Pfam" id="PF00520"/>
    </source>
</evidence>
<evidence type="ECO:0000313" key="12">
    <source>
        <dbReference type="Proteomes" id="UP001165060"/>
    </source>
</evidence>
<feature type="region of interest" description="Disordered" evidence="6">
    <location>
        <begin position="880"/>
        <end position="922"/>
    </location>
</feature>
<dbReference type="PANTHER" id="PTHR13715">
    <property type="entry name" value="RYANODINE RECEPTOR AND IP3 RECEPTOR"/>
    <property type="match status" value="1"/>
</dbReference>
<comment type="subcellular location">
    <subcellularLocation>
        <location evidence="1">Membrane</location>
        <topology evidence="1">Multi-pass membrane protein</topology>
    </subcellularLocation>
</comment>